<comment type="caution">
    <text evidence="2">The sequence shown here is derived from an EMBL/GenBank/DDBJ whole genome shotgun (WGS) entry which is preliminary data.</text>
</comment>
<keyword evidence="3" id="KW-1185">Reference proteome</keyword>
<protein>
    <submittedName>
        <fullName evidence="2">Uncharacterized protein</fullName>
    </submittedName>
</protein>
<dbReference type="Proteomes" id="UP001472677">
    <property type="component" value="Unassembled WGS sequence"/>
</dbReference>
<proteinExistence type="predicted"/>
<gene>
    <name evidence="2" type="ORF">V6N12_058621</name>
</gene>
<evidence type="ECO:0000313" key="2">
    <source>
        <dbReference type="EMBL" id="KAK8565046.1"/>
    </source>
</evidence>
<reference evidence="2 3" key="1">
    <citation type="journal article" date="2024" name="G3 (Bethesda)">
        <title>Genome assembly of Hibiscus sabdariffa L. provides insights into metabolisms of medicinal natural products.</title>
        <authorList>
            <person name="Kim T."/>
        </authorList>
    </citation>
    <scope>NUCLEOTIDE SEQUENCE [LARGE SCALE GENOMIC DNA]</scope>
    <source>
        <strain evidence="2">TK-2024</strain>
        <tissue evidence="2">Old leaves</tissue>
    </source>
</reference>
<sequence>MTLDLSRKEPMTSSEKPRRTAPKVRVKKSLGVGLGLRRRGKDIVFILGCLSKTPLTTAIIVDSPLPSVEYSE</sequence>
<name>A0ABR2ESN4_9ROSI</name>
<feature type="region of interest" description="Disordered" evidence="1">
    <location>
        <begin position="1"/>
        <end position="24"/>
    </location>
</feature>
<evidence type="ECO:0000313" key="3">
    <source>
        <dbReference type="Proteomes" id="UP001472677"/>
    </source>
</evidence>
<dbReference type="EMBL" id="JBBPBM010000010">
    <property type="protein sequence ID" value="KAK8565046.1"/>
    <property type="molecule type" value="Genomic_DNA"/>
</dbReference>
<accession>A0ABR2ESN4</accession>
<evidence type="ECO:0000256" key="1">
    <source>
        <dbReference type="SAM" id="MobiDB-lite"/>
    </source>
</evidence>
<organism evidence="2 3">
    <name type="scientific">Hibiscus sabdariffa</name>
    <name type="common">roselle</name>
    <dbReference type="NCBI Taxonomy" id="183260"/>
    <lineage>
        <taxon>Eukaryota</taxon>
        <taxon>Viridiplantae</taxon>
        <taxon>Streptophyta</taxon>
        <taxon>Embryophyta</taxon>
        <taxon>Tracheophyta</taxon>
        <taxon>Spermatophyta</taxon>
        <taxon>Magnoliopsida</taxon>
        <taxon>eudicotyledons</taxon>
        <taxon>Gunneridae</taxon>
        <taxon>Pentapetalae</taxon>
        <taxon>rosids</taxon>
        <taxon>malvids</taxon>
        <taxon>Malvales</taxon>
        <taxon>Malvaceae</taxon>
        <taxon>Malvoideae</taxon>
        <taxon>Hibiscus</taxon>
    </lineage>
</organism>
<feature type="compositionally biased region" description="Basic and acidic residues" evidence="1">
    <location>
        <begin position="1"/>
        <end position="18"/>
    </location>
</feature>